<gene>
    <name evidence="1" type="ORF">FHR87_001324</name>
</gene>
<dbReference type="EMBL" id="JACHXI010000004">
    <property type="protein sequence ID" value="MBB3102936.1"/>
    <property type="molecule type" value="Genomic_DNA"/>
</dbReference>
<dbReference type="Proteomes" id="UP000549250">
    <property type="component" value="Unassembled WGS sequence"/>
</dbReference>
<evidence type="ECO:0000313" key="2">
    <source>
        <dbReference type="Proteomes" id="UP000549250"/>
    </source>
</evidence>
<reference evidence="1 2" key="1">
    <citation type="submission" date="2020-08" db="EMBL/GenBank/DDBJ databases">
        <title>Genomic Encyclopedia of Type Strains, Phase III (KMG-III): the genomes of soil and plant-associated and newly described type strains.</title>
        <authorList>
            <person name="Whitman W."/>
        </authorList>
    </citation>
    <scope>NUCLEOTIDE SEQUENCE [LARGE SCALE GENOMIC DNA]</scope>
    <source>
        <strain evidence="1 2">CECT 4462</strain>
    </source>
</reference>
<name>A0A839T380_AZOMA</name>
<evidence type="ECO:0000313" key="1">
    <source>
        <dbReference type="EMBL" id="MBB3102936.1"/>
    </source>
</evidence>
<organism evidence="1 2">
    <name type="scientific">Azomonas macrocytogenes</name>
    <name type="common">Azotobacter macrocytogenes</name>
    <dbReference type="NCBI Taxonomy" id="69962"/>
    <lineage>
        <taxon>Bacteria</taxon>
        <taxon>Pseudomonadati</taxon>
        <taxon>Pseudomonadota</taxon>
        <taxon>Gammaproteobacteria</taxon>
        <taxon>Pseudomonadales</taxon>
        <taxon>Pseudomonadaceae</taxon>
        <taxon>Azomonas</taxon>
    </lineage>
</organism>
<sequence>MAGQCQCRAAGGRFAGFGQRTMPQLPITPPSFLVISTVVERGRVLPSLAG</sequence>
<proteinExistence type="predicted"/>
<dbReference type="AlphaFoldDB" id="A0A839T380"/>
<keyword evidence="2" id="KW-1185">Reference proteome</keyword>
<accession>A0A839T380</accession>
<protein>
    <submittedName>
        <fullName evidence="1">Uncharacterized protein</fullName>
    </submittedName>
</protein>
<comment type="caution">
    <text evidence="1">The sequence shown here is derived from an EMBL/GenBank/DDBJ whole genome shotgun (WGS) entry which is preliminary data.</text>
</comment>